<feature type="region of interest" description="Disordered" evidence="1">
    <location>
        <begin position="26"/>
        <end position="47"/>
    </location>
</feature>
<dbReference type="Gene3D" id="1.25.40.90">
    <property type="match status" value="1"/>
</dbReference>
<dbReference type="GO" id="GO:0048471">
    <property type="term" value="C:perinuclear region of cytoplasm"/>
    <property type="evidence" value="ECO:0007669"/>
    <property type="project" value="TreeGrafter"/>
</dbReference>
<reference evidence="3" key="1">
    <citation type="journal article" date="2020" name="Phytopathology">
        <title>Genome sequence of the chestnut blight fungus Cryphonectria parasitica EP155: A fundamental resource for an archetypical invasive plant pathogen.</title>
        <authorList>
            <person name="Crouch J.A."/>
            <person name="Dawe A."/>
            <person name="Aerts A."/>
            <person name="Barry K."/>
            <person name="Churchill A.C.L."/>
            <person name="Grimwood J."/>
            <person name="Hillman B."/>
            <person name="Milgroom M.G."/>
            <person name="Pangilinan J."/>
            <person name="Smith M."/>
            <person name="Salamov A."/>
            <person name="Schmutz J."/>
            <person name="Yadav J."/>
            <person name="Grigoriev I.V."/>
            <person name="Nuss D."/>
        </authorList>
    </citation>
    <scope>NUCLEOTIDE SEQUENCE</scope>
    <source>
        <strain evidence="3">EP155</strain>
    </source>
</reference>
<evidence type="ECO:0000256" key="1">
    <source>
        <dbReference type="SAM" id="MobiDB-lite"/>
    </source>
</evidence>
<accession>A0A9P4YDS6</accession>
<dbReference type="PANTHER" id="PTHR12323:SF0">
    <property type="entry name" value="CALCIUM HOMEOSTASIS ENDOPLASMIC RETICULUM PROTEIN"/>
    <property type="match status" value="1"/>
</dbReference>
<dbReference type="InterPro" id="IPR008942">
    <property type="entry name" value="ENTH_VHS"/>
</dbReference>
<dbReference type="OrthoDB" id="21470at2759"/>
<gene>
    <name evidence="3" type="ORF">M406DRAFT_246754</name>
</gene>
<dbReference type="Proteomes" id="UP000803844">
    <property type="component" value="Unassembled WGS sequence"/>
</dbReference>
<feature type="non-terminal residue" evidence="3">
    <location>
        <position position="256"/>
    </location>
</feature>
<feature type="region of interest" description="Disordered" evidence="1">
    <location>
        <begin position="130"/>
        <end position="154"/>
    </location>
</feature>
<evidence type="ECO:0000313" key="3">
    <source>
        <dbReference type="EMBL" id="KAF3770982.1"/>
    </source>
</evidence>
<protein>
    <recommendedName>
        <fullName evidence="2">CID domain-containing protein</fullName>
    </recommendedName>
</protein>
<comment type="caution">
    <text evidence="3">The sequence shown here is derived from an EMBL/GenBank/DDBJ whole genome shotgun (WGS) entry which is preliminary data.</text>
</comment>
<dbReference type="GeneID" id="63833553"/>
<dbReference type="AlphaFoldDB" id="A0A9P4YDS6"/>
<sequence length="256" mass="28371">MLKHLARSPARTVALGKYLLALANTQQQQQQQQQSGGNVKNGTAPKPSAKRRRLHFLYILNDVFFHVKNRTQDRSFLDELAPLLPALFKSAAAFTNVPKHEKKLLDLIQLWQQQEYFPDPLVDQLRAAVAEGPKSTKSEPGGGDVAQKTTTVSSASRRDAPYILPSMHGDPSAPWYDLPAANWLPLIEPNSTRPMNPSMIKPLQLASGPADKNLVEAVKKLLGDVDKIYSKDVRLDGDASVVDISQMGEIIERDEM</sequence>
<dbReference type="InterPro" id="IPR006569">
    <property type="entry name" value="CID_dom"/>
</dbReference>
<keyword evidence="4" id="KW-1185">Reference proteome</keyword>
<name>A0A9P4YDS6_CRYP1</name>
<dbReference type="GO" id="GO:0006874">
    <property type="term" value="P:intracellular calcium ion homeostasis"/>
    <property type="evidence" value="ECO:0007669"/>
    <property type="project" value="TreeGrafter"/>
</dbReference>
<organism evidence="3 4">
    <name type="scientific">Cryphonectria parasitica (strain ATCC 38755 / EP155)</name>
    <dbReference type="NCBI Taxonomy" id="660469"/>
    <lineage>
        <taxon>Eukaryota</taxon>
        <taxon>Fungi</taxon>
        <taxon>Dikarya</taxon>
        <taxon>Ascomycota</taxon>
        <taxon>Pezizomycotina</taxon>
        <taxon>Sordariomycetes</taxon>
        <taxon>Sordariomycetidae</taxon>
        <taxon>Diaporthales</taxon>
        <taxon>Cryphonectriaceae</taxon>
        <taxon>Cryphonectria-Endothia species complex</taxon>
        <taxon>Cryphonectria</taxon>
    </lineage>
</organism>
<dbReference type="Pfam" id="PF04818">
    <property type="entry name" value="CID"/>
    <property type="match status" value="1"/>
</dbReference>
<evidence type="ECO:0000313" key="4">
    <source>
        <dbReference type="Proteomes" id="UP000803844"/>
    </source>
</evidence>
<dbReference type="PANTHER" id="PTHR12323">
    <property type="entry name" value="SR-RELATED CTD ASSOCIATED FACTOR 6"/>
    <property type="match status" value="1"/>
</dbReference>
<dbReference type="RefSeq" id="XP_040781943.1">
    <property type="nucleotide sequence ID" value="XM_040916424.1"/>
</dbReference>
<dbReference type="EMBL" id="MU032344">
    <property type="protein sequence ID" value="KAF3770982.1"/>
    <property type="molecule type" value="Genomic_DNA"/>
</dbReference>
<feature type="domain" description="CID" evidence="2">
    <location>
        <begin position="1"/>
        <end position="133"/>
    </location>
</feature>
<proteinExistence type="predicted"/>
<dbReference type="SUPFAM" id="SSF48464">
    <property type="entry name" value="ENTH/VHS domain"/>
    <property type="match status" value="1"/>
</dbReference>
<dbReference type="PROSITE" id="PS51391">
    <property type="entry name" value="CID"/>
    <property type="match status" value="1"/>
</dbReference>
<evidence type="ECO:0000259" key="2">
    <source>
        <dbReference type="PROSITE" id="PS51391"/>
    </source>
</evidence>